<gene>
    <name evidence="2" type="primary">MLL3</name>
</gene>
<dbReference type="Pfam" id="PF00856">
    <property type="entry name" value="SET"/>
    <property type="match status" value="1"/>
</dbReference>
<feature type="domain" description="SET" evidence="1">
    <location>
        <begin position="141"/>
        <end position="261"/>
    </location>
</feature>
<keyword evidence="2" id="KW-0489">Methyltransferase</keyword>
<reference evidence="2" key="1">
    <citation type="journal article" date="2014" name="Genome Biol. Evol.">
        <title>Pangenome evidence for extensive interdomain horizontal transfer affecting lineage core and shell genes in uncultured planktonic thaumarchaeota and euryarchaeota.</title>
        <authorList>
            <person name="Deschamps P."/>
            <person name="Zivanovic Y."/>
            <person name="Moreira D."/>
            <person name="Rodriguez-Valera F."/>
            <person name="Lopez-Garcia P."/>
        </authorList>
    </citation>
    <scope>NUCLEOTIDE SEQUENCE</scope>
</reference>
<keyword evidence="2" id="KW-0808">Transferase</keyword>
<dbReference type="Gene3D" id="2.170.270.10">
    <property type="entry name" value="SET domain"/>
    <property type="match status" value="1"/>
</dbReference>
<name>A0A075HIY2_9ARCH</name>
<dbReference type="GO" id="GO:0032259">
    <property type="term" value="P:methylation"/>
    <property type="evidence" value="ECO:0007669"/>
    <property type="project" value="UniProtKB-KW"/>
</dbReference>
<protein>
    <submittedName>
        <fullName evidence="2">Putative transcription factor HALR/MLL3, involved in embryonic development (MLL3)</fullName>
        <ecNumber evidence="2">2.1.1.43</ecNumber>
    </submittedName>
</protein>
<sequence>MRSDIFHDAIVFKAGRQVLLFSTFDMLGLRFPADWHSNFGKLFLSIELLPYIREPFNFDLNYCESALGIGSCPSWGRIITYSGFCTYHSYYDHIGDQDDHIFYQTKNGKDIRGVEVIVSGRSRTDCRGRMRSLLSEIKIHKFVEYAYSQLNHEWSGSTGVSNSNIEGKGVMSKRDVAPKTEIEWLARPLVRYSRVPKKGQEGYGHNIQVERGWWLLLSHSPFYHLNHSCNPNALIDFKGPVAIVKSLRTIKSGEEITVDYSQVIYSDDALTFKCLCRNTNCRGWIKGVRT</sequence>
<dbReference type="EMBL" id="KF901052">
    <property type="protein sequence ID" value="AIF16351.1"/>
    <property type="molecule type" value="Genomic_DNA"/>
</dbReference>
<dbReference type="EC" id="2.1.1.43" evidence="2"/>
<proteinExistence type="predicted"/>
<dbReference type="InterPro" id="IPR046341">
    <property type="entry name" value="SET_dom_sf"/>
</dbReference>
<organism evidence="2">
    <name type="scientific">uncultured marine thaumarchaeote KM3_73_F02</name>
    <dbReference type="NCBI Taxonomy" id="1456268"/>
    <lineage>
        <taxon>Archaea</taxon>
        <taxon>Nitrososphaerota</taxon>
        <taxon>environmental samples</taxon>
    </lineage>
</organism>
<accession>A0A075HIY2</accession>
<dbReference type="GO" id="GO:0008168">
    <property type="term" value="F:methyltransferase activity"/>
    <property type="evidence" value="ECO:0007669"/>
    <property type="project" value="UniProtKB-KW"/>
</dbReference>
<dbReference type="PROSITE" id="PS50280">
    <property type="entry name" value="SET"/>
    <property type="match status" value="1"/>
</dbReference>
<evidence type="ECO:0000259" key="1">
    <source>
        <dbReference type="PROSITE" id="PS50280"/>
    </source>
</evidence>
<dbReference type="InterPro" id="IPR001214">
    <property type="entry name" value="SET_dom"/>
</dbReference>
<dbReference type="AlphaFoldDB" id="A0A075HIY2"/>
<evidence type="ECO:0000313" key="2">
    <source>
        <dbReference type="EMBL" id="AIF16351.1"/>
    </source>
</evidence>
<dbReference type="SUPFAM" id="SSF82199">
    <property type="entry name" value="SET domain"/>
    <property type="match status" value="1"/>
</dbReference>